<evidence type="ECO:0000256" key="1">
    <source>
        <dbReference type="SAM" id="MobiDB-lite"/>
    </source>
</evidence>
<comment type="caution">
    <text evidence="2">The sequence shown here is derived from an EMBL/GenBank/DDBJ whole genome shotgun (WGS) entry which is preliminary data.</text>
</comment>
<organism evidence="2 3">
    <name type="scientific">Candolleomyces eurysporus</name>
    <dbReference type="NCBI Taxonomy" id="2828524"/>
    <lineage>
        <taxon>Eukaryota</taxon>
        <taxon>Fungi</taxon>
        <taxon>Dikarya</taxon>
        <taxon>Basidiomycota</taxon>
        <taxon>Agaricomycotina</taxon>
        <taxon>Agaricomycetes</taxon>
        <taxon>Agaricomycetidae</taxon>
        <taxon>Agaricales</taxon>
        <taxon>Agaricineae</taxon>
        <taxon>Psathyrellaceae</taxon>
        <taxon>Candolleomyces</taxon>
    </lineage>
</organism>
<feature type="non-terminal residue" evidence="2">
    <location>
        <position position="1"/>
    </location>
</feature>
<dbReference type="EMBL" id="JANBPK010000104">
    <property type="protein sequence ID" value="KAJ2936295.1"/>
    <property type="molecule type" value="Genomic_DNA"/>
</dbReference>
<name>A0A9W8JT63_9AGAR</name>
<proteinExistence type="predicted"/>
<feature type="region of interest" description="Disordered" evidence="1">
    <location>
        <begin position="237"/>
        <end position="260"/>
    </location>
</feature>
<keyword evidence="3" id="KW-1185">Reference proteome</keyword>
<accession>A0A9W8JT63</accession>
<gene>
    <name evidence="2" type="ORF">H1R20_g799</name>
</gene>
<sequence length="260" mass="28950">MMFIYAGFLLNFNSEDESPRLVEHLPTLDDIDLVLEVIACVHLILFLTALHPGSYLPGRSNVLYATSLSREQRLLFCTMRGMALDFVIWFCSSYSITRIQRKSTTSVEAPAEDVDFGRVWKRAFGALGLTIYHYKRSAEDEGHRGVEGCSSERLLEELRASVQLVGSGAASTFEDGLLHSKSSHDDSLDMLDFQLDASYSYHVGRRSVPVSNVTRIIDFAEAGKTVLDKAYFDGLDGEDAESSGTSGDERPQKRSHTVYS</sequence>
<dbReference type="AlphaFoldDB" id="A0A9W8JT63"/>
<reference evidence="2" key="1">
    <citation type="submission" date="2022-06" db="EMBL/GenBank/DDBJ databases">
        <title>Genome Sequence of Candolleomyces eurysporus.</title>
        <authorList>
            <person name="Buettner E."/>
        </authorList>
    </citation>
    <scope>NUCLEOTIDE SEQUENCE</scope>
    <source>
        <strain evidence="2">VTCC 930004</strain>
    </source>
</reference>
<protein>
    <recommendedName>
        <fullName evidence="4">DUF1746 domain-containing protein</fullName>
    </recommendedName>
</protein>
<dbReference type="Proteomes" id="UP001140091">
    <property type="component" value="Unassembled WGS sequence"/>
</dbReference>
<evidence type="ECO:0000313" key="2">
    <source>
        <dbReference type="EMBL" id="KAJ2936295.1"/>
    </source>
</evidence>
<evidence type="ECO:0000313" key="3">
    <source>
        <dbReference type="Proteomes" id="UP001140091"/>
    </source>
</evidence>
<evidence type="ECO:0008006" key="4">
    <source>
        <dbReference type="Google" id="ProtNLM"/>
    </source>
</evidence>
<dbReference type="OrthoDB" id="10638695at2759"/>